<name>A0A6J7II28_9ZZZZ</name>
<dbReference type="PANTHER" id="PTHR43713">
    <property type="entry name" value="GLUTAMATE-1-SEMIALDEHYDE 2,1-AMINOMUTASE"/>
    <property type="match status" value="1"/>
</dbReference>
<dbReference type="AlphaFoldDB" id="A0A6J7II28"/>
<sequence length="463" mass="49320">MTSGRHFFVATINRDRLATLLRAEQELYIERHPGSLALYRQAGHLFGGVPMTWMSAWSGGFPLYLDHAHAARIVDVDGHTFVDFALGDTGAMAGHSPKATIAAVQHRIGDLGGITTMLPTADAEWVGAELTRRFGLPLWSFTLSATDANRWAIRLARLVTGRPKILVFNYCYHGSVDEAFAIGRPDGTTVSREGNVAPPTPLDVTTRAVEFNDLAAVERALAHGDVAAILTEPALTNIGIVLPDPGFLEALRALATKYGALLMIDETHTISVGPGGATEAWGLEPDIFIIGKAIGGGIPSGAYGLSQEVADRISAMAGPGGADIIDVGGVGGTLAGNAMSVAAMRATLEHVLTDASWPAMIELATLFTDDVAAVIAEHDLPWSVTQLGARAEYRFTSPAPRTGSESHAGNDEELEEFLHLFCANRGVLITPFHNMALMCPETTRHDVDRHTAVFSEAVRTLVS</sequence>
<protein>
    <submittedName>
        <fullName evidence="3">Unannotated protein</fullName>
    </submittedName>
</protein>
<dbReference type="NCBIfam" id="NF005453">
    <property type="entry name" value="PRK07046.1"/>
    <property type="match status" value="1"/>
</dbReference>
<dbReference type="InterPro" id="IPR015421">
    <property type="entry name" value="PyrdxlP-dep_Trfase_major"/>
</dbReference>
<evidence type="ECO:0000256" key="2">
    <source>
        <dbReference type="ARBA" id="ARBA00022898"/>
    </source>
</evidence>
<dbReference type="InterPro" id="IPR005814">
    <property type="entry name" value="Aminotrans_3"/>
</dbReference>
<gene>
    <name evidence="3" type="ORF">UFOPK3773_00182</name>
</gene>
<proteinExistence type="predicted"/>
<dbReference type="EMBL" id="CAFBNF010000009">
    <property type="protein sequence ID" value="CAB4929994.1"/>
    <property type="molecule type" value="Genomic_DNA"/>
</dbReference>
<dbReference type="Gene3D" id="3.40.640.10">
    <property type="entry name" value="Type I PLP-dependent aspartate aminotransferase-like (Major domain)"/>
    <property type="match status" value="1"/>
</dbReference>
<keyword evidence="2" id="KW-0663">Pyridoxal phosphate</keyword>
<reference evidence="3" key="1">
    <citation type="submission" date="2020-05" db="EMBL/GenBank/DDBJ databases">
        <authorList>
            <person name="Chiriac C."/>
            <person name="Salcher M."/>
            <person name="Ghai R."/>
            <person name="Kavagutti S V."/>
        </authorList>
    </citation>
    <scope>NUCLEOTIDE SEQUENCE</scope>
</reference>
<evidence type="ECO:0000313" key="3">
    <source>
        <dbReference type="EMBL" id="CAB4929994.1"/>
    </source>
</evidence>
<dbReference type="GO" id="GO:0030170">
    <property type="term" value="F:pyridoxal phosphate binding"/>
    <property type="evidence" value="ECO:0007669"/>
    <property type="project" value="InterPro"/>
</dbReference>
<organism evidence="3">
    <name type="scientific">freshwater metagenome</name>
    <dbReference type="NCBI Taxonomy" id="449393"/>
    <lineage>
        <taxon>unclassified sequences</taxon>
        <taxon>metagenomes</taxon>
        <taxon>ecological metagenomes</taxon>
    </lineage>
</organism>
<dbReference type="InterPro" id="IPR015424">
    <property type="entry name" value="PyrdxlP-dep_Trfase"/>
</dbReference>
<comment type="cofactor">
    <cofactor evidence="1">
        <name>pyridoxal 5'-phosphate</name>
        <dbReference type="ChEBI" id="CHEBI:597326"/>
    </cofactor>
</comment>
<dbReference type="Gene3D" id="3.90.1150.10">
    <property type="entry name" value="Aspartate Aminotransferase, domain 1"/>
    <property type="match status" value="1"/>
</dbReference>
<dbReference type="GO" id="GO:0008483">
    <property type="term" value="F:transaminase activity"/>
    <property type="evidence" value="ECO:0007669"/>
    <property type="project" value="InterPro"/>
</dbReference>
<evidence type="ECO:0000256" key="1">
    <source>
        <dbReference type="ARBA" id="ARBA00001933"/>
    </source>
</evidence>
<dbReference type="SUPFAM" id="SSF53383">
    <property type="entry name" value="PLP-dependent transferases"/>
    <property type="match status" value="1"/>
</dbReference>
<dbReference type="Pfam" id="PF00202">
    <property type="entry name" value="Aminotran_3"/>
    <property type="match status" value="1"/>
</dbReference>
<dbReference type="InterPro" id="IPR015422">
    <property type="entry name" value="PyrdxlP-dep_Trfase_small"/>
</dbReference>
<accession>A0A6J7II28</accession>
<dbReference type="PANTHER" id="PTHR43713:SF3">
    <property type="entry name" value="GLUTAMATE-1-SEMIALDEHYDE 2,1-AMINOMUTASE 1, CHLOROPLASTIC-RELATED"/>
    <property type="match status" value="1"/>
</dbReference>